<dbReference type="WBParaSite" id="Gr19_v10_g16917.t1">
    <property type="protein sequence ID" value="Gr19_v10_g16917.t1"/>
    <property type="gene ID" value="Gr19_v10_g16917"/>
</dbReference>
<feature type="region of interest" description="Disordered" evidence="1">
    <location>
        <begin position="693"/>
        <end position="753"/>
    </location>
</feature>
<feature type="region of interest" description="Disordered" evidence="1">
    <location>
        <begin position="177"/>
        <end position="256"/>
    </location>
</feature>
<accession>A0A914HIF1</accession>
<feature type="region of interest" description="Disordered" evidence="1">
    <location>
        <begin position="309"/>
        <end position="346"/>
    </location>
</feature>
<feature type="compositionally biased region" description="Polar residues" evidence="1">
    <location>
        <begin position="566"/>
        <end position="582"/>
    </location>
</feature>
<sequence length="781" mass="87041">MDTSDNEIGTTKNSNWVGHLEVFVGEEQKFKLVTTDFVRFRFLAHRFQLVPLQDQPIQILLQLDPNEICSVVAGDEQHLIPAMNSFNSCPAKTEQRPTKTNVDNKCRHNEDGLSEIIAKIRTSLAKLDERQTAGEELDYDLNLRQKDARPDEEVHHAYSSGDEHVQLMRERLRDELAKRQKHQKKKPLISADSTSAYDGGPNSLSASRTSRSSGSSCTRTNRRRTSSNKMMRTNKKPSSASSSAAGHRNEEPSDDQLMDEMDTIGRRLDWIRQQFQQRTVVEQHIDGDGTPSLSEDAKIDNQRQVEAIGQPNTEEQPQSGNSSKSTSTEPRRLESGSLETEKLKARRPNKCENGVIGIVKFENAGPGGTEYGTAQVGKNSEEAGMATSGTAEYSATGMARFENAESGMPKLGTYVLMPENAETEMPNSENAEFGMVATLKLAEPGKQSPVLAFETIAEASCRSEVRQTPPSSAGYHSSRPSTSKTYDIYADNVGHNEAKHKANNNIFENWINANVQTMPPPAVERMDFSGLRSSEEEEEEVEGANLNVTKKPKRRLWKEIEVFPRNSPTKVANPPANATSECSKAMPKSSGRRDVRSGTENPSGTEDVAQTAPRRSPWRRPQWLRLLPPFDGTIRTERQMAPIQLERPLLVLKLDELYTTPRGPEDAVETGGCTLTHPTRRRTFLELAAKMERMRRSQNSGGTKVPKSKIAMKQQQQQQPQTSGTYDSGIGLDQQQHNNNTSNNINSNNNNDMTRNGVVLYSVELDEADVEAMRRRAGSDR</sequence>
<evidence type="ECO:0000313" key="3">
    <source>
        <dbReference type="WBParaSite" id="Gr19_v10_g16917.t1"/>
    </source>
</evidence>
<name>A0A914HIF1_GLORO</name>
<feature type="compositionally biased region" description="Polar residues" evidence="1">
    <location>
        <begin position="466"/>
        <end position="482"/>
    </location>
</feature>
<feature type="compositionally biased region" description="Low complexity" evidence="1">
    <location>
        <begin position="203"/>
        <end position="219"/>
    </location>
</feature>
<dbReference type="Proteomes" id="UP000887572">
    <property type="component" value="Unplaced"/>
</dbReference>
<feature type="compositionally biased region" description="Polar residues" evidence="1">
    <location>
        <begin position="310"/>
        <end position="328"/>
    </location>
</feature>
<feature type="region of interest" description="Disordered" evidence="1">
    <location>
        <begin position="566"/>
        <end position="620"/>
    </location>
</feature>
<evidence type="ECO:0000313" key="2">
    <source>
        <dbReference type="Proteomes" id="UP000887572"/>
    </source>
</evidence>
<proteinExistence type="predicted"/>
<keyword evidence="2" id="KW-1185">Reference proteome</keyword>
<dbReference type="AlphaFoldDB" id="A0A914HIF1"/>
<organism evidence="2 3">
    <name type="scientific">Globodera rostochiensis</name>
    <name type="common">Golden nematode worm</name>
    <name type="synonym">Heterodera rostochiensis</name>
    <dbReference type="NCBI Taxonomy" id="31243"/>
    <lineage>
        <taxon>Eukaryota</taxon>
        <taxon>Metazoa</taxon>
        <taxon>Ecdysozoa</taxon>
        <taxon>Nematoda</taxon>
        <taxon>Chromadorea</taxon>
        <taxon>Rhabditida</taxon>
        <taxon>Tylenchina</taxon>
        <taxon>Tylenchomorpha</taxon>
        <taxon>Tylenchoidea</taxon>
        <taxon>Heteroderidae</taxon>
        <taxon>Heteroderinae</taxon>
        <taxon>Globodera</taxon>
    </lineage>
</organism>
<reference evidence="3" key="1">
    <citation type="submission" date="2022-11" db="UniProtKB">
        <authorList>
            <consortium name="WormBaseParasite"/>
        </authorList>
    </citation>
    <scope>IDENTIFICATION</scope>
</reference>
<feature type="region of interest" description="Disordered" evidence="1">
    <location>
        <begin position="463"/>
        <end position="482"/>
    </location>
</feature>
<evidence type="ECO:0000256" key="1">
    <source>
        <dbReference type="SAM" id="MobiDB-lite"/>
    </source>
</evidence>
<feature type="compositionally biased region" description="Low complexity" evidence="1">
    <location>
        <begin position="738"/>
        <end position="751"/>
    </location>
</feature>
<protein>
    <submittedName>
        <fullName evidence="3">Uncharacterized protein</fullName>
    </submittedName>
</protein>
<feature type="compositionally biased region" description="Basic and acidic residues" evidence="1">
    <location>
        <begin position="329"/>
        <end position="343"/>
    </location>
</feature>